<evidence type="ECO:0000256" key="4">
    <source>
        <dbReference type="SAM" id="Coils"/>
    </source>
</evidence>
<dbReference type="PRINTS" id="PR00260">
    <property type="entry name" value="CHEMTRNSDUCR"/>
</dbReference>
<proteinExistence type="inferred from homology"/>
<dbReference type="SMART" id="SM00283">
    <property type="entry name" value="MA"/>
    <property type="match status" value="1"/>
</dbReference>
<dbReference type="PANTHER" id="PTHR43531">
    <property type="entry name" value="PROTEIN ICFG"/>
    <property type="match status" value="1"/>
</dbReference>
<dbReference type="Proteomes" id="UP001525968">
    <property type="component" value="Unassembled WGS sequence"/>
</dbReference>
<keyword evidence="4" id="KW-0175">Coiled coil</keyword>
<feature type="coiled-coil region" evidence="4">
    <location>
        <begin position="237"/>
        <end position="300"/>
    </location>
</feature>
<keyword evidence="5" id="KW-0812">Transmembrane</keyword>
<dbReference type="PROSITE" id="PS50111">
    <property type="entry name" value="CHEMOTAXIS_TRANSDUC_2"/>
    <property type="match status" value="1"/>
</dbReference>
<evidence type="ECO:0000259" key="6">
    <source>
        <dbReference type="PROSITE" id="PS50111"/>
    </source>
</evidence>
<evidence type="ECO:0000256" key="5">
    <source>
        <dbReference type="SAM" id="Phobius"/>
    </source>
</evidence>
<keyword evidence="5" id="KW-1133">Transmembrane helix</keyword>
<dbReference type="PANTHER" id="PTHR43531:SF14">
    <property type="entry name" value="METHYL-ACCEPTING CHEMOTAXIS PROTEIN I-RELATED"/>
    <property type="match status" value="1"/>
</dbReference>
<dbReference type="InterPro" id="IPR051310">
    <property type="entry name" value="MCP_chemotaxis"/>
</dbReference>
<dbReference type="SUPFAM" id="SSF58104">
    <property type="entry name" value="Methyl-accepting chemotaxis protein (MCP) signaling domain"/>
    <property type="match status" value="1"/>
</dbReference>
<comment type="caution">
    <text evidence="7">The sequence shown here is derived from an EMBL/GenBank/DDBJ whole genome shotgun (WGS) entry which is preliminary data.</text>
</comment>
<evidence type="ECO:0000256" key="1">
    <source>
        <dbReference type="ARBA" id="ARBA00022481"/>
    </source>
</evidence>
<gene>
    <name evidence="7" type="ORF">N0K08_03095</name>
</gene>
<evidence type="ECO:0000256" key="2">
    <source>
        <dbReference type="ARBA" id="ARBA00029447"/>
    </source>
</evidence>
<keyword evidence="8" id="KW-1185">Reference proteome</keyword>
<feature type="transmembrane region" description="Helical" evidence="5">
    <location>
        <begin position="181"/>
        <end position="202"/>
    </location>
</feature>
<keyword evidence="1" id="KW-0488">Methylation</keyword>
<name>A0ABT2PHJ4_9BURK</name>
<comment type="similarity">
    <text evidence="2">Belongs to the methyl-accepting chemotaxis (MCP) protein family.</text>
</comment>
<organism evidence="7 8">
    <name type="scientific">Acidovorax bellezanensis</name>
    <dbReference type="NCBI Taxonomy" id="2976702"/>
    <lineage>
        <taxon>Bacteria</taxon>
        <taxon>Pseudomonadati</taxon>
        <taxon>Pseudomonadota</taxon>
        <taxon>Betaproteobacteria</taxon>
        <taxon>Burkholderiales</taxon>
        <taxon>Comamonadaceae</taxon>
        <taxon>Acidovorax</taxon>
    </lineage>
</organism>
<dbReference type="RefSeq" id="WP_261498543.1">
    <property type="nucleotide sequence ID" value="NZ_JAODYH010000002.1"/>
</dbReference>
<dbReference type="InterPro" id="IPR004089">
    <property type="entry name" value="MCPsignal_dom"/>
</dbReference>
<dbReference type="InterPro" id="IPR004090">
    <property type="entry name" value="Chemotax_Me-accpt_rcpt"/>
</dbReference>
<evidence type="ECO:0000313" key="7">
    <source>
        <dbReference type="EMBL" id="MCT9809613.1"/>
    </source>
</evidence>
<dbReference type="Pfam" id="PF00015">
    <property type="entry name" value="MCPsignal"/>
    <property type="match status" value="1"/>
</dbReference>
<sequence>MRFSSRLIFCTAAPAVLFVFALLSSQWGLTRTESDFDDYLRKDQAVVTQLQELYAQGLQSGQAVRNIVLDPADRQAVENLRNARQAYDAAYGDVRQLVQGSPMEAAVSSMQALRKAQSDEQDKVVMLAGQDKDAAAAALKAQETPAWRKLRSALLKQLQVAREGAEASHQATRNAAQRMQWWSAALALFAAAVAAVLLWVMVRTLRAELGGEPAEARDALHRVAGGDLAEVHSVSAAQGLMAELQRMRASLRELVQRVHHAAVQMHHASSEIAQGNTELSQRTESQASALEETAASMEQLNVTVRQNADNAQTANQLAQSASDVALQGGEVVARVVETMKGISASSHRIADIISVIDAIAFQTNILALNAAVEAARAGEQGRGFAVVATEVRALAKRSADAAREIKELITSSMERVESGSMLVDQAGDTMGDIVTAIRRVTDIMGEISAASGEQSAGVAQVGDAVAQMDQTTQQNAALVEESAAAAQGLRQQAESLLQAVSGFQTERAAPALLRG</sequence>
<keyword evidence="5" id="KW-0472">Membrane</keyword>
<evidence type="ECO:0000256" key="3">
    <source>
        <dbReference type="PROSITE-ProRule" id="PRU00284"/>
    </source>
</evidence>
<feature type="domain" description="Methyl-accepting transducer" evidence="6">
    <location>
        <begin position="261"/>
        <end position="490"/>
    </location>
</feature>
<keyword evidence="3" id="KW-0807">Transducer</keyword>
<dbReference type="EMBL" id="JAODYH010000002">
    <property type="protein sequence ID" value="MCT9809613.1"/>
    <property type="molecule type" value="Genomic_DNA"/>
</dbReference>
<protein>
    <submittedName>
        <fullName evidence="7">Methyl-accepting chemotaxis protein</fullName>
    </submittedName>
</protein>
<evidence type="ECO:0000313" key="8">
    <source>
        <dbReference type="Proteomes" id="UP001525968"/>
    </source>
</evidence>
<accession>A0ABT2PHJ4</accession>
<reference evidence="7 8" key="1">
    <citation type="submission" date="2022-09" db="EMBL/GenBank/DDBJ databases">
        <title>Draft genome of isolate Be4.</title>
        <authorList>
            <person name="Sanchez-Castro I."/>
            <person name="Martinez-Rodriguez P."/>
            <person name="Descostes M."/>
            <person name="Merroun M."/>
        </authorList>
    </citation>
    <scope>NUCLEOTIDE SEQUENCE [LARGE SCALE GENOMIC DNA]</scope>
    <source>
        <strain evidence="7 8">Be4</strain>
    </source>
</reference>
<dbReference type="Gene3D" id="1.10.287.950">
    <property type="entry name" value="Methyl-accepting chemotaxis protein"/>
    <property type="match status" value="1"/>
</dbReference>
<dbReference type="CDD" id="cd11386">
    <property type="entry name" value="MCP_signal"/>
    <property type="match status" value="1"/>
</dbReference>